<dbReference type="Gene3D" id="2.60.40.10">
    <property type="entry name" value="Immunoglobulins"/>
    <property type="match status" value="1"/>
</dbReference>
<feature type="signal peptide" evidence="4">
    <location>
        <begin position="1"/>
        <end position="26"/>
    </location>
</feature>
<dbReference type="InterPro" id="IPR007110">
    <property type="entry name" value="Ig-like_dom"/>
</dbReference>
<accession>A0A8C0VW01</accession>
<evidence type="ECO:0000256" key="2">
    <source>
        <dbReference type="ARBA" id="ARBA00023130"/>
    </source>
</evidence>
<keyword evidence="3" id="KW-1280">Immunoglobulin</keyword>
<dbReference type="SMART" id="SM00406">
    <property type="entry name" value="IGv"/>
    <property type="match status" value="1"/>
</dbReference>
<dbReference type="Ensembl" id="ENSCCNT00000002056.1">
    <property type="protein sequence ID" value="ENSCCNP00000001519.1"/>
    <property type="gene ID" value="ENSCCNG00000001717.1"/>
</dbReference>
<dbReference type="GO" id="GO:0005576">
    <property type="term" value="C:extracellular region"/>
    <property type="evidence" value="ECO:0007669"/>
    <property type="project" value="UniProtKB-ARBA"/>
</dbReference>
<evidence type="ECO:0000259" key="5">
    <source>
        <dbReference type="PROSITE" id="PS50835"/>
    </source>
</evidence>
<protein>
    <recommendedName>
        <fullName evidence="5">Ig-like domain-containing protein</fullName>
    </recommendedName>
</protein>
<evidence type="ECO:0000256" key="3">
    <source>
        <dbReference type="ARBA" id="ARBA00043265"/>
    </source>
</evidence>
<evidence type="ECO:0000313" key="6">
    <source>
        <dbReference type="Ensembl" id="ENSCCNP00000001519.1"/>
    </source>
</evidence>
<name>A0A8C0VW01_CASCN</name>
<dbReference type="Pfam" id="PF07686">
    <property type="entry name" value="V-set"/>
    <property type="match status" value="1"/>
</dbReference>
<reference evidence="6" key="1">
    <citation type="submission" date="2023-09" db="UniProtKB">
        <authorList>
            <consortium name="Ensembl"/>
        </authorList>
    </citation>
    <scope>IDENTIFICATION</scope>
</reference>
<keyword evidence="2" id="KW-1064">Adaptive immunity</keyword>
<dbReference type="SUPFAM" id="SSF48726">
    <property type="entry name" value="Immunoglobulin"/>
    <property type="match status" value="1"/>
</dbReference>
<dbReference type="PROSITE" id="PS50835">
    <property type="entry name" value="IG_LIKE"/>
    <property type="match status" value="1"/>
</dbReference>
<dbReference type="SMART" id="SM00409">
    <property type="entry name" value="IG"/>
    <property type="match status" value="1"/>
</dbReference>
<dbReference type="InterPro" id="IPR013106">
    <property type="entry name" value="Ig_V-set"/>
</dbReference>
<dbReference type="GO" id="GO:0019814">
    <property type="term" value="C:immunoglobulin complex"/>
    <property type="evidence" value="ECO:0007669"/>
    <property type="project" value="UniProtKB-KW"/>
</dbReference>
<evidence type="ECO:0000256" key="1">
    <source>
        <dbReference type="ARBA" id="ARBA00022859"/>
    </source>
</evidence>
<feature type="domain" description="Ig-like" evidence="5">
    <location>
        <begin position="19"/>
        <end position="113"/>
    </location>
</feature>
<evidence type="ECO:0000256" key="4">
    <source>
        <dbReference type="SAM" id="SignalP"/>
    </source>
</evidence>
<dbReference type="InterPro" id="IPR003599">
    <property type="entry name" value="Ig_sub"/>
</dbReference>
<dbReference type="InterPro" id="IPR050199">
    <property type="entry name" value="IgHV"/>
</dbReference>
<organism evidence="6">
    <name type="scientific">Castor canadensis</name>
    <name type="common">American beaver</name>
    <dbReference type="NCBI Taxonomy" id="51338"/>
    <lineage>
        <taxon>Eukaryota</taxon>
        <taxon>Metazoa</taxon>
        <taxon>Chordata</taxon>
        <taxon>Craniata</taxon>
        <taxon>Vertebrata</taxon>
        <taxon>Euteleostomi</taxon>
        <taxon>Mammalia</taxon>
        <taxon>Eutheria</taxon>
        <taxon>Euarchontoglires</taxon>
        <taxon>Glires</taxon>
        <taxon>Rodentia</taxon>
        <taxon>Castorimorpha</taxon>
        <taxon>Castoridae</taxon>
        <taxon>Castor</taxon>
    </lineage>
</organism>
<dbReference type="AlphaFoldDB" id="A0A8C0VW01"/>
<keyword evidence="1" id="KW-0391">Immunity</keyword>
<dbReference type="InterPro" id="IPR036179">
    <property type="entry name" value="Ig-like_dom_sf"/>
</dbReference>
<feature type="chain" id="PRO_5034691880" description="Ig-like domain-containing protein" evidence="4">
    <location>
        <begin position="27"/>
        <end position="177"/>
    </location>
</feature>
<dbReference type="FunFam" id="2.60.40.10:FF:001791">
    <property type="entry name" value="Ig gamma-2B chain C region"/>
    <property type="match status" value="1"/>
</dbReference>
<keyword evidence="4" id="KW-0732">Signal</keyword>
<dbReference type="GO" id="GO:0002250">
    <property type="term" value="P:adaptive immune response"/>
    <property type="evidence" value="ECO:0007669"/>
    <property type="project" value="UniProtKB-KW"/>
</dbReference>
<proteinExistence type="predicted"/>
<dbReference type="InterPro" id="IPR013783">
    <property type="entry name" value="Ig-like_fold"/>
</dbReference>
<sequence length="177" mass="19729">MDRLGSTLQLLTLCAWVLSQVTVMESGPGLFPPSQTLKLTCSFSGFSLSTTNISVGWIRQPPGKILEWLAHIWWNDGKYYNPSRIAITRDTSKSQFSLQLSSVTTEDTAVYYCARGTVRGPQCEHRQNIPASARRAIRGCSAHSKHSFSTNVRGRYTWTFLPEVLVPTQPGPTIHSQ</sequence>
<dbReference type="PANTHER" id="PTHR23266">
    <property type="entry name" value="IMMUNOGLOBULIN HEAVY CHAIN"/>
    <property type="match status" value="1"/>
</dbReference>